<dbReference type="AlphaFoldDB" id="A0A7W5ASI0"/>
<accession>A0A7W5ASI0</accession>
<dbReference type="SUPFAM" id="SSF55831">
    <property type="entry name" value="Thymidylate synthase/dCMP hydroxymethylase"/>
    <property type="match status" value="1"/>
</dbReference>
<dbReference type="InterPro" id="IPR036926">
    <property type="entry name" value="Thymidate_synth/dCMP_Mease_sf"/>
</dbReference>
<organism evidence="1 2">
    <name type="scientific">Actinoplanes campanulatus</name>
    <dbReference type="NCBI Taxonomy" id="113559"/>
    <lineage>
        <taxon>Bacteria</taxon>
        <taxon>Bacillati</taxon>
        <taxon>Actinomycetota</taxon>
        <taxon>Actinomycetes</taxon>
        <taxon>Micromonosporales</taxon>
        <taxon>Micromonosporaceae</taxon>
        <taxon>Actinoplanes</taxon>
    </lineage>
</organism>
<gene>
    <name evidence="1" type="ORF">FHR83_009343</name>
</gene>
<keyword evidence="2" id="KW-1185">Reference proteome</keyword>
<dbReference type="EMBL" id="JACHXF010000043">
    <property type="protein sequence ID" value="MBB3101612.1"/>
    <property type="molecule type" value="Genomic_DNA"/>
</dbReference>
<dbReference type="Proteomes" id="UP000590749">
    <property type="component" value="Unassembled WGS sequence"/>
</dbReference>
<sequence>METFNVQAPDVSTAWIRACRALLENRSHRAFHTVVRIVDPQRDDPRVRAELDRILTAKGMQPVSTVANTIFPAALAAKAATHEELVERYKGLYPALKRLHNGNRLGTYFQRLIDFPGKDESVDQLAGIIRQLLLQGRTNPKSACYEANLVDPATDDVEPYSTSAPIRVPGRDNGIMQFPCLSHCSFQLDNRTRQLHLTALYRSHYMVEKAYGNYLGLGDLLAYVARQSDLKPGMLTVIAGYAQLDGNAIGMLRPLFFESVPMLAA</sequence>
<dbReference type="Gene3D" id="3.30.572.10">
    <property type="entry name" value="Thymidylate synthase/dCMP hydroxymethylase domain"/>
    <property type="match status" value="1"/>
</dbReference>
<proteinExistence type="predicted"/>
<protein>
    <submittedName>
        <fullName evidence="1">Thymidylate synthase</fullName>
    </submittedName>
</protein>
<dbReference type="RefSeq" id="WP_183228010.1">
    <property type="nucleotide sequence ID" value="NZ_BMPW01000050.1"/>
</dbReference>
<comment type="caution">
    <text evidence="1">The sequence shown here is derived from an EMBL/GenBank/DDBJ whole genome shotgun (WGS) entry which is preliminary data.</text>
</comment>
<reference evidence="1 2" key="1">
    <citation type="submission" date="2020-08" db="EMBL/GenBank/DDBJ databases">
        <title>Genomic Encyclopedia of Type Strains, Phase III (KMG-III): the genomes of soil and plant-associated and newly described type strains.</title>
        <authorList>
            <person name="Whitman W."/>
        </authorList>
    </citation>
    <scope>NUCLEOTIDE SEQUENCE [LARGE SCALE GENOMIC DNA]</scope>
    <source>
        <strain evidence="1 2">CECT 3287</strain>
    </source>
</reference>
<evidence type="ECO:0000313" key="2">
    <source>
        <dbReference type="Proteomes" id="UP000590749"/>
    </source>
</evidence>
<evidence type="ECO:0000313" key="1">
    <source>
        <dbReference type="EMBL" id="MBB3101612.1"/>
    </source>
</evidence>
<name>A0A7W5ASI0_9ACTN</name>